<evidence type="ECO:0000256" key="1">
    <source>
        <dbReference type="ARBA" id="ARBA00023004"/>
    </source>
</evidence>
<name>A0A4P6P625_9GAMM</name>
<protein>
    <submittedName>
        <fullName evidence="3">Ferrous iron transport protein A</fullName>
    </submittedName>
</protein>
<dbReference type="SUPFAM" id="SSF50037">
    <property type="entry name" value="C-terminal domain of transcriptional repressors"/>
    <property type="match status" value="1"/>
</dbReference>
<keyword evidence="1" id="KW-0408">Iron</keyword>
<dbReference type="AlphaFoldDB" id="A0A4P6P625"/>
<sequence>MTLADLPKNTRVKIAALPDDEAIAAQLLEQGFALRTEVSLAHKAPFNGPLAFRLHNTKISLQRDIAAQIKVDA</sequence>
<dbReference type="KEGG" id="lsd:EMK97_15520"/>
<organism evidence="3 4">
    <name type="scientific">Litorilituus sediminis</name>
    <dbReference type="NCBI Taxonomy" id="718192"/>
    <lineage>
        <taxon>Bacteria</taxon>
        <taxon>Pseudomonadati</taxon>
        <taxon>Pseudomonadota</taxon>
        <taxon>Gammaproteobacteria</taxon>
        <taxon>Alteromonadales</taxon>
        <taxon>Colwelliaceae</taxon>
        <taxon>Litorilituus</taxon>
    </lineage>
</organism>
<dbReference type="GO" id="GO:0046914">
    <property type="term" value="F:transition metal ion binding"/>
    <property type="evidence" value="ECO:0007669"/>
    <property type="project" value="InterPro"/>
</dbReference>
<evidence type="ECO:0000259" key="2">
    <source>
        <dbReference type="SMART" id="SM00899"/>
    </source>
</evidence>
<evidence type="ECO:0000313" key="3">
    <source>
        <dbReference type="EMBL" id="QBG37031.1"/>
    </source>
</evidence>
<dbReference type="Proteomes" id="UP000290244">
    <property type="component" value="Chromosome"/>
</dbReference>
<feature type="domain" description="Ferrous iron transporter FeoA-like" evidence="2">
    <location>
        <begin position="1"/>
        <end position="73"/>
    </location>
</feature>
<evidence type="ECO:0000313" key="4">
    <source>
        <dbReference type="Proteomes" id="UP000290244"/>
    </source>
</evidence>
<dbReference type="Pfam" id="PF04023">
    <property type="entry name" value="FeoA"/>
    <property type="match status" value="1"/>
</dbReference>
<dbReference type="SMART" id="SM00899">
    <property type="entry name" value="FeoA"/>
    <property type="match status" value="1"/>
</dbReference>
<dbReference type="Gene3D" id="2.30.30.90">
    <property type="match status" value="1"/>
</dbReference>
<dbReference type="OrthoDB" id="9811076at2"/>
<dbReference type="InterPro" id="IPR008988">
    <property type="entry name" value="Transcriptional_repressor_C"/>
</dbReference>
<gene>
    <name evidence="3" type="ORF">EMK97_15520</name>
</gene>
<dbReference type="InterPro" id="IPR038157">
    <property type="entry name" value="FeoA_core_dom"/>
</dbReference>
<dbReference type="RefSeq" id="WP_130603700.1">
    <property type="nucleotide sequence ID" value="NZ_CP034759.1"/>
</dbReference>
<proteinExistence type="predicted"/>
<reference evidence="3 4" key="1">
    <citation type="submission" date="2018-12" db="EMBL/GenBank/DDBJ databases">
        <title>Complete genome of Litorilituus sediminis.</title>
        <authorList>
            <person name="Liu A."/>
            <person name="Rong J."/>
        </authorList>
    </citation>
    <scope>NUCLEOTIDE SEQUENCE [LARGE SCALE GENOMIC DNA]</scope>
    <source>
        <strain evidence="3 4">JCM 17549</strain>
    </source>
</reference>
<keyword evidence="4" id="KW-1185">Reference proteome</keyword>
<accession>A0A4P6P625</accession>
<dbReference type="EMBL" id="CP034759">
    <property type="protein sequence ID" value="QBG37031.1"/>
    <property type="molecule type" value="Genomic_DNA"/>
</dbReference>
<dbReference type="InterPro" id="IPR007167">
    <property type="entry name" value="Fe-transptr_FeoA-like"/>
</dbReference>